<dbReference type="Pfam" id="PF04079">
    <property type="entry name" value="SMC_ScpB"/>
    <property type="match status" value="1"/>
</dbReference>
<protein>
    <submittedName>
        <fullName evidence="6">Condensin subunit ScpB</fullName>
    </submittedName>
</protein>
<dbReference type="Proteomes" id="UP000218069">
    <property type="component" value="Unassembled WGS sequence"/>
</dbReference>
<dbReference type="Gene3D" id="1.10.10.10">
    <property type="entry name" value="Winged helix-like DNA-binding domain superfamily/Winged helix DNA-binding domain"/>
    <property type="match status" value="2"/>
</dbReference>
<dbReference type="EMBL" id="OANS01000004">
    <property type="protein sequence ID" value="SNX29341.1"/>
    <property type="molecule type" value="Genomic_DNA"/>
</dbReference>
<evidence type="ECO:0000256" key="4">
    <source>
        <dbReference type="ARBA" id="ARBA00023306"/>
    </source>
</evidence>
<evidence type="ECO:0000256" key="2">
    <source>
        <dbReference type="ARBA" id="ARBA00022618"/>
    </source>
</evidence>
<evidence type="ECO:0000256" key="1">
    <source>
        <dbReference type="ARBA" id="ARBA00022490"/>
    </source>
</evidence>
<keyword evidence="2" id="KW-0132">Cell division</keyword>
<name>A0A240E483_9BURK</name>
<dbReference type="PANTHER" id="PTHR34298:SF2">
    <property type="entry name" value="SEGREGATION AND CONDENSATION PROTEIN B"/>
    <property type="match status" value="1"/>
</dbReference>
<evidence type="ECO:0000256" key="3">
    <source>
        <dbReference type="ARBA" id="ARBA00022829"/>
    </source>
</evidence>
<evidence type="ECO:0000313" key="7">
    <source>
        <dbReference type="Proteomes" id="UP000218069"/>
    </source>
</evidence>
<dbReference type="InterPro" id="IPR036390">
    <property type="entry name" value="WH_DNA-bd_sf"/>
</dbReference>
<sequence length="260" mass="28974">MDDHNQRVIETALLCAQEPLTVADLSRLFSEDVATTEIDAALLEIQQAWADKGMELVRIATGWRFQSRLSMREYLDRLTPEKPPKYSRAVMETLAIIAYRQPVTRGEIEEIRGVTVSTNVMKQLEDRNWVEVIGHKETVGRPGLYATTKQFLDDLSLTNLQSLPMLEDTAPMAAVEQLGQAIMEFDATATVETVITLTEESTLDEVTGDLIEEVTVEVEIVTDEAAETEEIVAVEEAEEAEEAEESTSESDPAVDEPKNN</sequence>
<dbReference type="OrthoDB" id="9806226at2"/>
<dbReference type="NCBIfam" id="TIGR00281">
    <property type="entry name" value="SMC-Scp complex subunit ScpB"/>
    <property type="match status" value="1"/>
</dbReference>
<dbReference type="InterPro" id="IPR005234">
    <property type="entry name" value="ScpB_csome_segregation"/>
</dbReference>
<keyword evidence="7" id="KW-1185">Reference proteome</keyword>
<proteinExistence type="predicted"/>
<feature type="region of interest" description="Disordered" evidence="5">
    <location>
        <begin position="225"/>
        <end position="260"/>
    </location>
</feature>
<dbReference type="RefSeq" id="WP_096674301.1">
    <property type="nucleotide sequence ID" value="NZ_OANS01000004.1"/>
</dbReference>
<feature type="compositionally biased region" description="Acidic residues" evidence="5">
    <location>
        <begin position="225"/>
        <end position="254"/>
    </location>
</feature>
<organism evidence="6 7">
    <name type="scientific">Polynucleobacter meluiroseus</name>
    <dbReference type="NCBI Taxonomy" id="1938814"/>
    <lineage>
        <taxon>Bacteria</taxon>
        <taxon>Pseudomonadati</taxon>
        <taxon>Pseudomonadota</taxon>
        <taxon>Betaproteobacteria</taxon>
        <taxon>Burkholderiales</taxon>
        <taxon>Burkholderiaceae</taxon>
        <taxon>Polynucleobacter</taxon>
    </lineage>
</organism>
<dbReference type="PANTHER" id="PTHR34298">
    <property type="entry name" value="SEGREGATION AND CONDENSATION PROTEIN B"/>
    <property type="match status" value="1"/>
</dbReference>
<evidence type="ECO:0000313" key="6">
    <source>
        <dbReference type="EMBL" id="SNX29341.1"/>
    </source>
</evidence>
<dbReference type="GO" id="GO:0051301">
    <property type="term" value="P:cell division"/>
    <property type="evidence" value="ECO:0007669"/>
    <property type="project" value="UniProtKB-KW"/>
</dbReference>
<dbReference type="InterPro" id="IPR036388">
    <property type="entry name" value="WH-like_DNA-bd_sf"/>
</dbReference>
<reference evidence="7" key="1">
    <citation type="submission" date="2017-08" db="EMBL/GenBank/DDBJ databases">
        <authorList>
            <person name="Varghese N."/>
            <person name="Submissions S."/>
        </authorList>
    </citation>
    <scope>NUCLEOTIDE SEQUENCE [LARGE SCALE GENOMIC DNA]</scope>
    <source>
        <strain evidence="7">AP-Melu-1000-B4</strain>
    </source>
</reference>
<keyword evidence="3" id="KW-0159">Chromosome partition</keyword>
<dbReference type="GO" id="GO:0051304">
    <property type="term" value="P:chromosome separation"/>
    <property type="evidence" value="ECO:0007669"/>
    <property type="project" value="InterPro"/>
</dbReference>
<accession>A0A240E483</accession>
<dbReference type="SUPFAM" id="SSF46785">
    <property type="entry name" value="Winged helix' DNA-binding domain"/>
    <property type="match status" value="2"/>
</dbReference>
<keyword evidence="1" id="KW-0963">Cytoplasm</keyword>
<evidence type="ECO:0000256" key="5">
    <source>
        <dbReference type="SAM" id="MobiDB-lite"/>
    </source>
</evidence>
<dbReference type="AlphaFoldDB" id="A0A240E483"/>
<gene>
    <name evidence="6" type="ORF">SAMN06295945_1712</name>
</gene>
<keyword evidence="4" id="KW-0131">Cell cycle</keyword>